<feature type="binding site" evidence="14">
    <location>
        <position position="153"/>
    </location>
    <ligand>
        <name>ATP</name>
        <dbReference type="ChEBI" id="CHEBI:30616"/>
    </ligand>
</feature>
<keyword evidence="10 13" id="KW-0067">ATP-binding</keyword>
<dbReference type="FunFam" id="3.90.870.10:FF:000009">
    <property type="entry name" value="Threonylcarbamoyl-AMP synthase, putative"/>
    <property type="match status" value="1"/>
</dbReference>
<dbReference type="GO" id="GO:0008033">
    <property type="term" value="P:tRNA processing"/>
    <property type="evidence" value="ECO:0007669"/>
    <property type="project" value="UniProtKB-KW"/>
</dbReference>
<proteinExistence type="inferred from homology"/>
<feature type="binding site" evidence="14">
    <location>
        <position position="123"/>
    </location>
    <ligand>
        <name>L-threonine</name>
        <dbReference type="ChEBI" id="CHEBI:57926"/>
    </ligand>
</feature>
<dbReference type="GO" id="GO:0003725">
    <property type="term" value="F:double-stranded RNA binding"/>
    <property type="evidence" value="ECO:0007669"/>
    <property type="project" value="UniProtKB-UniRule"/>
</dbReference>
<feature type="binding site" evidence="14">
    <location>
        <position position="143"/>
    </location>
    <ligand>
        <name>L-threonine</name>
        <dbReference type="ChEBI" id="CHEBI:57926"/>
    </ligand>
</feature>
<evidence type="ECO:0000256" key="2">
    <source>
        <dbReference type="ARBA" id="ARBA00007663"/>
    </source>
</evidence>
<dbReference type="GO" id="GO:0006450">
    <property type="term" value="P:regulation of translational fidelity"/>
    <property type="evidence" value="ECO:0007669"/>
    <property type="project" value="TreeGrafter"/>
</dbReference>
<evidence type="ECO:0000256" key="7">
    <source>
        <dbReference type="ARBA" id="ARBA00022694"/>
    </source>
</evidence>
<dbReference type="PANTHER" id="PTHR17490:SF16">
    <property type="entry name" value="THREONYLCARBAMOYL-AMP SYNTHASE"/>
    <property type="match status" value="1"/>
</dbReference>
<evidence type="ECO:0000256" key="13">
    <source>
        <dbReference type="PIRNR" id="PIRNR004930"/>
    </source>
</evidence>
<evidence type="ECO:0000256" key="4">
    <source>
        <dbReference type="ARBA" id="ARBA00015492"/>
    </source>
</evidence>
<evidence type="ECO:0000256" key="8">
    <source>
        <dbReference type="ARBA" id="ARBA00022695"/>
    </source>
</evidence>
<comment type="caution">
    <text evidence="16">The sequence shown here is derived from an EMBL/GenBank/DDBJ whole genome shotgun (WGS) entry which is preliminary data.</text>
</comment>
<dbReference type="InterPro" id="IPR038385">
    <property type="entry name" value="Sua5/YwlC_C"/>
</dbReference>
<dbReference type="EC" id="2.7.7.87" evidence="3 13"/>
<keyword evidence="6 13" id="KW-0808">Transferase</keyword>
<feature type="domain" description="YrdC-like" evidence="15">
    <location>
        <begin position="15"/>
        <end position="201"/>
    </location>
</feature>
<sequence>MQTTILTINRDHPDERAVETAGRALREGKLVIFPTETVYGLGASAYDAAAAAAIYRAKGRPSDNPLIVHIADIADLPLVAREVPPEAMRLFEACSPGPLTVVLKKSDRIPDAVSAGLDTVAVRIPSHPTARAIIRAAGVPIAAPSANLSGKPSPTRAGHIIREMDGRVDYIVAGEDCDVGVESTVVTLAVAPPRLLRPGGVTLAQLEEILGPVETDQAVMHAISAGAVISSPGMKYRHYAPASPVAIVEGSGAMEYIRAHLTPDIGVLCFDGEQELFAGAKRAIPYGDPARPETLAHNLFDALRAVDEDRYELVYARAPEPQGVGLAVYNRLLKAAGHTVIDAPEVTE</sequence>
<comment type="subcellular location">
    <subcellularLocation>
        <location evidence="1 13">Cytoplasm</location>
    </subcellularLocation>
</comment>
<evidence type="ECO:0000256" key="14">
    <source>
        <dbReference type="PIRSR" id="PIRSR004930-1"/>
    </source>
</evidence>
<dbReference type="Proteomes" id="UP000620366">
    <property type="component" value="Unassembled WGS sequence"/>
</dbReference>
<dbReference type="EMBL" id="JACRSP010000003">
    <property type="protein sequence ID" value="MBC8536527.1"/>
    <property type="molecule type" value="Genomic_DNA"/>
</dbReference>
<dbReference type="GO" id="GO:0005737">
    <property type="term" value="C:cytoplasm"/>
    <property type="evidence" value="ECO:0007669"/>
    <property type="project" value="UniProtKB-SubCell"/>
</dbReference>
<evidence type="ECO:0000256" key="11">
    <source>
        <dbReference type="ARBA" id="ARBA00029774"/>
    </source>
</evidence>
<dbReference type="InterPro" id="IPR005145">
    <property type="entry name" value="Sua5_C"/>
</dbReference>
<feature type="binding site" evidence="14">
    <location>
        <position position="64"/>
    </location>
    <ligand>
        <name>ATP</name>
        <dbReference type="ChEBI" id="CHEBI:30616"/>
    </ligand>
</feature>
<feature type="binding site" evidence="14">
    <location>
        <position position="183"/>
    </location>
    <ligand>
        <name>L-threonine</name>
        <dbReference type="ChEBI" id="CHEBI:57926"/>
    </ligand>
</feature>
<dbReference type="GO" id="GO:0061710">
    <property type="term" value="F:L-threonylcarbamoyladenylate synthase"/>
    <property type="evidence" value="ECO:0007669"/>
    <property type="project" value="UniProtKB-EC"/>
</dbReference>
<comment type="similarity">
    <text evidence="2 13">Belongs to the SUA5 family.</text>
</comment>
<dbReference type="Pfam" id="PF03481">
    <property type="entry name" value="Sua5_C"/>
    <property type="match status" value="1"/>
</dbReference>
<evidence type="ECO:0000256" key="10">
    <source>
        <dbReference type="ARBA" id="ARBA00022840"/>
    </source>
</evidence>
<dbReference type="PIRSF" id="PIRSF004930">
    <property type="entry name" value="Tln_factor_SUA5"/>
    <property type="match status" value="1"/>
</dbReference>
<accession>A0A926DET7</accession>
<feature type="binding site" evidence="14">
    <location>
        <position position="145"/>
    </location>
    <ligand>
        <name>ATP</name>
        <dbReference type="ChEBI" id="CHEBI:30616"/>
    </ligand>
</feature>
<gene>
    <name evidence="16" type="ORF">H8695_07505</name>
</gene>
<evidence type="ECO:0000256" key="5">
    <source>
        <dbReference type="ARBA" id="ARBA00022490"/>
    </source>
</evidence>
<keyword evidence="7 13" id="KW-0819">tRNA processing</keyword>
<dbReference type="InterPro" id="IPR010923">
    <property type="entry name" value="T(6)A37_SUA5"/>
</dbReference>
<keyword evidence="5 13" id="KW-0963">Cytoplasm</keyword>
<feature type="binding site" evidence="14">
    <location>
        <position position="69"/>
    </location>
    <ligand>
        <name>L-threonine</name>
        <dbReference type="ChEBI" id="CHEBI:57926"/>
    </ligand>
</feature>
<dbReference type="Gene3D" id="3.40.50.11030">
    <property type="entry name" value="Threonylcarbamoyl-AMP synthase, C-terminal domain"/>
    <property type="match status" value="1"/>
</dbReference>
<evidence type="ECO:0000256" key="9">
    <source>
        <dbReference type="ARBA" id="ARBA00022741"/>
    </source>
</evidence>
<dbReference type="PROSITE" id="PS51163">
    <property type="entry name" value="YRDC"/>
    <property type="match status" value="1"/>
</dbReference>
<feature type="binding site" evidence="14">
    <location>
        <position position="197"/>
    </location>
    <ligand>
        <name>ATP</name>
        <dbReference type="ChEBI" id="CHEBI:30616"/>
    </ligand>
</feature>
<keyword evidence="8 13" id="KW-0548">Nucleotidyltransferase</keyword>
<protein>
    <recommendedName>
        <fullName evidence="4 13">Threonylcarbamoyl-AMP synthase</fullName>
        <shortName evidence="13">TC-AMP synthase</shortName>
        <ecNumber evidence="3 13">2.7.7.87</ecNumber>
    </recommendedName>
    <alternativeName>
        <fullName evidence="11 13">L-threonylcarbamoyladenylate synthase</fullName>
    </alternativeName>
</protein>
<evidence type="ECO:0000256" key="3">
    <source>
        <dbReference type="ARBA" id="ARBA00012584"/>
    </source>
</evidence>
<dbReference type="AlphaFoldDB" id="A0A926DET7"/>
<dbReference type="InterPro" id="IPR006070">
    <property type="entry name" value="Sua5-like_dom"/>
</dbReference>
<comment type="catalytic activity">
    <reaction evidence="12 13">
        <text>L-threonine + hydrogencarbonate + ATP = L-threonylcarbamoyladenylate + diphosphate + H2O</text>
        <dbReference type="Rhea" id="RHEA:36407"/>
        <dbReference type="ChEBI" id="CHEBI:15377"/>
        <dbReference type="ChEBI" id="CHEBI:17544"/>
        <dbReference type="ChEBI" id="CHEBI:30616"/>
        <dbReference type="ChEBI" id="CHEBI:33019"/>
        <dbReference type="ChEBI" id="CHEBI:57926"/>
        <dbReference type="ChEBI" id="CHEBI:73682"/>
        <dbReference type="EC" id="2.7.7.87"/>
    </reaction>
</comment>
<comment type="function">
    <text evidence="13">Required for the formation of a threonylcarbamoyl group on adenosine at position 37 (t(6)A37) in tRNAs that read codons beginning with adenine.</text>
</comment>
<evidence type="ECO:0000313" key="17">
    <source>
        <dbReference type="Proteomes" id="UP000620366"/>
    </source>
</evidence>
<evidence type="ECO:0000259" key="15">
    <source>
        <dbReference type="PROSITE" id="PS51163"/>
    </source>
</evidence>
<keyword evidence="9 13" id="KW-0547">Nucleotide-binding</keyword>
<dbReference type="Pfam" id="PF01300">
    <property type="entry name" value="Sua5_yciO_yrdC"/>
    <property type="match status" value="1"/>
</dbReference>
<dbReference type="GO" id="GO:0000049">
    <property type="term" value="F:tRNA binding"/>
    <property type="evidence" value="ECO:0007669"/>
    <property type="project" value="TreeGrafter"/>
</dbReference>
<dbReference type="GO" id="GO:0005524">
    <property type="term" value="F:ATP binding"/>
    <property type="evidence" value="ECO:0007669"/>
    <property type="project" value="UniProtKB-UniRule"/>
</dbReference>
<dbReference type="InterPro" id="IPR017945">
    <property type="entry name" value="DHBP_synth_RibB-like_a/b_dom"/>
</dbReference>
<feature type="binding site" evidence="14">
    <location>
        <position position="37"/>
    </location>
    <ligand>
        <name>L-threonine</name>
        <dbReference type="ChEBI" id="CHEBI:57926"/>
    </ligand>
</feature>
<feature type="binding site" evidence="14">
    <location>
        <position position="119"/>
    </location>
    <ligand>
        <name>ATP</name>
        <dbReference type="ChEBI" id="CHEBI:30616"/>
    </ligand>
</feature>
<dbReference type="NCBIfam" id="TIGR00057">
    <property type="entry name" value="L-threonylcarbamoyladenylate synthase"/>
    <property type="match status" value="1"/>
</dbReference>
<evidence type="ECO:0000256" key="1">
    <source>
        <dbReference type="ARBA" id="ARBA00004496"/>
    </source>
</evidence>
<keyword evidence="17" id="KW-1185">Reference proteome</keyword>
<evidence type="ECO:0000256" key="12">
    <source>
        <dbReference type="ARBA" id="ARBA00048366"/>
    </source>
</evidence>
<feature type="binding site" evidence="14">
    <location>
        <position position="60"/>
    </location>
    <ligand>
        <name>ATP</name>
        <dbReference type="ChEBI" id="CHEBI:30616"/>
    </ligand>
</feature>
<evidence type="ECO:0000313" key="16">
    <source>
        <dbReference type="EMBL" id="MBC8536527.1"/>
    </source>
</evidence>
<name>A0A926DET7_9FIRM</name>
<evidence type="ECO:0000256" key="6">
    <source>
        <dbReference type="ARBA" id="ARBA00022679"/>
    </source>
</evidence>
<dbReference type="RefSeq" id="WP_249300371.1">
    <property type="nucleotide sequence ID" value="NZ_JACRSP010000003.1"/>
</dbReference>
<organism evidence="16 17">
    <name type="scientific">Feifania hominis</name>
    <dbReference type="NCBI Taxonomy" id="2763660"/>
    <lineage>
        <taxon>Bacteria</taxon>
        <taxon>Bacillati</taxon>
        <taxon>Bacillota</taxon>
        <taxon>Clostridia</taxon>
        <taxon>Eubacteriales</taxon>
        <taxon>Feifaniaceae</taxon>
        <taxon>Feifania</taxon>
    </lineage>
</organism>
<dbReference type="SUPFAM" id="SSF55821">
    <property type="entry name" value="YrdC/RibB"/>
    <property type="match status" value="1"/>
</dbReference>
<dbReference type="Gene3D" id="3.90.870.10">
    <property type="entry name" value="DHBP synthase"/>
    <property type="match status" value="1"/>
</dbReference>
<feature type="binding site" evidence="14">
    <location>
        <position position="239"/>
    </location>
    <ligand>
        <name>ATP</name>
        <dbReference type="ChEBI" id="CHEBI:30616"/>
    </ligand>
</feature>
<dbReference type="InterPro" id="IPR050156">
    <property type="entry name" value="TC-AMP_synthase_SUA5"/>
</dbReference>
<dbReference type="PANTHER" id="PTHR17490">
    <property type="entry name" value="SUA5"/>
    <property type="match status" value="1"/>
</dbReference>
<reference evidence="16" key="1">
    <citation type="submission" date="2020-08" db="EMBL/GenBank/DDBJ databases">
        <title>Genome public.</title>
        <authorList>
            <person name="Liu C."/>
            <person name="Sun Q."/>
        </authorList>
    </citation>
    <scope>NUCLEOTIDE SEQUENCE</scope>
    <source>
        <strain evidence="16">BX7</strain>
    </source>
</reference>